<feature type="domain" description="Histidine biosynthesis HisG C-terminal" evidence="20">
    <location>
        <begin position="223"/>
        <end position="295"/>
    </location>
</feature>
<evidence type="ECO:0000256" key="11">
    <source>
        <dbReference type="ARBA" id="ARBA00022679"/>
    </source>
</evidence>
<dbReference type="Pfam" id="PF08029">
    <property type="entry name" value="HisG_C"/>
    <property type="match status" value="1"/>
</dbReference>
<evidence type="ECO:0000256" key="7">
    <source>
        <dbReference type="ARBA" id="ARBA00020998"/>
    </source>
</evidence>
<keyword evidence="13" id="KW-0547">Nucleotide-binding</keyword>
<dbReference type="InterPro" id="IPR015867">
    <property type="entry name" value="N-reg_PII/ATP_PRibTrfase_C"/>
</dbReference>
<comment type="similarity">
    <text evidence="5">Belongs to the ATP phosphoribosyltransferase family. Long subfamily.</text>
</comment>
<evidence type="ECO:0000313" key="22">
    <source>
        <dbReference type="Proteomes" id="UP000230064"/>
    </source>
</evidence>
<evidence type="ECO:0000256" key="16">
    <source>
        <dbReference type="ARBA" id="ARBA00023102"/>
    </source>
</evidence>
<comment type="cofactor">
    <cofactor evidence="2">
        <name>Mg(2+)</name>
        <dbReference type="ChEBI" id="CHEBI:18420"/>
    </cofactor>
</comment>
<dbReference type="Proteomes" id="UP000230064">
    <property type="component" value="Unassembled WGS sequence"/>
</dbReference>
<dbReference type="EC" id="2.4.2.17" evidence="6 18"/>
<proteinExistence type="inferred from homology"/>
<evidence type="ECO:0000256" key="14">
    <source>
        <dbReference type="ARBA" id="ARBA00022840"/>
    </source>
</evidence>
<dbReference type="InterPro" id="IPR013115">
    <property type="entry name" value="HisG_C"/>
</dbReference>
<evidence type="ECO:0000256" key="12">
    <source>
        <dbReference type="ARBA" id="ARBA00022723"/>
    </source>
</evidence>
<evidence type="ECO:0000256" key="8">
    <source>
        <dbReference type="ARBA" id="ARBA00022490"/>
    </source>
</evidence>
<evidence type="ECO:0000313" key="21">
    <source>
        <dbReference type="EMBL" id="PIX88638.1"/>
    </source>
</evidence>
<dbReference type="AlphaFoldDB" id="A0A2M7MFW0"/>
<dbReference type="GO" id="GO:0005524">
    <property type="term" value="F:ATP binding"/>
    <property type="evidence" value="ECO:0007669"/>
    <property type="project" value="UniProtKB-KW"/>
</dbReference>
<evidence type="ECO:0000256" key="1">
    <source>
        <dbReference type="ARBA" id="ARBA00000915"/>
    </source>
</evidence>
<comment type="caution">
    <text evidence="21">The sequence shown here is derived from an EMBL/GenBank/DDBJ whole genome shotgun (WGS) entry which is preliminary data.</text>
</comment>
<dbReference type="SUPFAM" id="SSF53850">
    <property type="entry name" value="Periplasmic binding protein-like II"/>
    <property type="match status" value="1"/>
</dbReference>
<evidence type="ECO:0000256" key="5">
    <source>
        <dbReference type="ARBA" id="ARBA00007955"/>
    </source>
</evidence>
<evidence type="ECO:0000256" key="17">
    <source>
        <dbReference type="ARBA" id="ARBA00024861"/>
    </source>
</evidence>
<comment type="catalytic activity">
    <reaction evidence="1">
        <text>1-(5-phospho-beta-D-ribosyl)-ATP + diphosphate = 5-phospho-alpha-D-ribose 1-diphosphate + ATP</text>
        <dbReference type="Rhea" id="RHEA:18473"/>
        <dbReference type="ChEBI" id="CHEBI:30616"/>
        <dbReference type="ChEBI" id="CHEBI:33019"/>
        <dbReference type="ChEBI" id="CHEBI:58017"/>
        <dbReference type="ChEBI" id="CHEBI:73183"/>
        <dbReference type="EC" id="2.4.2.17"/>
    </reaction>
</comment>
<dbReference type="InterPro" id="IPR013820">
    <property type="entry name" value="ATP_PRibTrfase_cat"/>
</dbReference>
<dbReference type="PANTHER" id="PTHR21403:SF10">
    <property type="entry name" value="ATP PHOSPHORIBOSYLTRANSFERASE"/>
    <property type="match status" value="1"/>
</dbReference>
<dbReference type="NCBIfam" id="TIGR00070">
    <property type="entry name" value="hisG"/>
    <property type="match status" value="1"/>
</dbReference>
<dbReference type="NCBIfam" id="TIGR03455">
    <property type="entry name" value="HisG_C-term"/>
    <property type="match status" value="1"/>
</dbReference>
<protein>
    <recommendedName>
        <fullName evidence="7 18">ATP phosphoribosyltransferase</fullName>
        <ecNumber evidence="6 18">2.4.2.17</ecNumber>
    </recommendedName>
</protein>
<sequence length="298" mass="33605">MLFPKNEMKNKLLKLGIPGWTFKEPIEELFKKTGYDFKIDEKSSAVYIDDQEIDCFFARAKELCPLIERGILDGGIVGRATRAETKTKLTEVCDLGSLYLGQETKIVLAIPEKSKMKSLKDLKGKKIITRIPEITKDFLMKNKISASIEFSDGTNEAKVPSFADALVEFTNTGATLKTYNLKIIAVLIKDSVILVANKKSLKDKWKREKIEKLAILLKGARLAQEMVGLMLHASNEMVEEVLKVLPSLKKPTVTQLRGENWFDVFTVADKKEIRNLIPKLKKIGCTDIVEFPLNKVVI</sequence>
<evidence type="ECO:0000256" key="4">
    <source>
        <dbReference type="ARBA" id="ARBA00004667"/>
    </source>
</evidence>
<evidence type="ECO:0000256" key="13">
    <source>
        <dbReference type="ARBA" id="ARBA00022741"/>
    </source>
</evidence>
<keyword evidence="16" id="KW-0368">Histidine biosynthesis</keyword>
<evidence type="ECO:0000259" key="20">
    <source>
        <dbReference type="Pfam" id="PF08029"/>
    </source>
</evidence>
<name>A0A2M7MFW0_9BACT</name>
<evidence type="ECO:0000256" key="18">
    <source>
        <dbReference type="NCBIfam" id="TIGR00070"/>
    </source>
</evidence>
<dbReference type="GO" id="GO:0003879">
    <property type="term" value="F:ATP phosphoribosyltransferase activity"/>
    <property type="evidence" value="ECO:0007669"/>
    <property type="project" value="UniProtKB-UniRule"/>
</dbReference>
<evidence type="ECO:0000256" key="15">
    <source>
        <dbReference type="ARBA" id="ARBA00022842"/>
    </source>
</evidence>
<reference evidence="22" key="1">
    <citation type="submission" date="2017-09" db="EMBL/GenBank/DDBJ databases">
        <title>Depth-based differentiation of microbial function through sediment-hosted aquifers and enrichment of novel symbionts in the deep terrestrial subsurface.</title>
        <authorList>
            <person name="Probst A.J."/>
            <person name="Ladd B."/>
            <person name="Jarett J.K."/>
            <person name="Geller-Mcgrath D.E."/>
            <person name="Sieber C.M.K."/>
            <person name="Emerson J.B."/>
            <person name="Anantharaman K."/>
            <person name="Thomas B.C."/>
            <person name="Malmstrom R."/>
            <person name="Stieglmeier M."/>
            <person name="Klingl A."/>
            <person name="Woyke T."/>
            <person name="Ryan C.M."/>
            <person name="Banfield J.F."/>
        </authorList>
    </citation>
    <scope>NUCLEOTIDE SEQUENCE [LARGE SCALE GENOMIC DNA]</scope>
</reference>
<dbReference type="GO" id="GO:0005737">
    <property type="term" value="C:cytoplasm"/>
    <property type="evidence" value="ECO:0007669"/>
    <property type="project" value="UniProtKB-SubCell"/>
</dbReference>
<keyword evidence="8" id="KW-0963">Cytoplasm</keyword>
<dbReference type="FunFam" id="3.30.70.120:FF:000002">
    <property type="entry name" value="ATP phosphoribosyltransferase"/>
    <property type="match status" value="1"/>
</dbReference>
<dbReference type="EMBL" id="PFJR01000006">
    <property type="protein sequence ID" value="PIX88638.1"/>
    <property type="molecule type" value="Genomic_DNA"/>
</dbReference>
<dbReference type="Gene3D" id="3.30.70.120">
    <property type="match status" value="1"/>
</dbReference>
<organism evidence="21 22">
    <name type="scientific">Candidatus Nealsonbacteria bacterium CG_4_10_14_3_um_filter_36_16</name>
    <dbReference type="NCBI Taxonomy" id="1974685"/>
    <lineage>
        <taxon>Bacteria</taxon>
        <taxon>Candidatus Nealsoniibacteriota</taxon>
    </lineage>
</organism>
<comment type="function">
    <text evidence="17">Catalyzes the condensation of ATP and 5-phosphoribose 1-diphosphate to form N'-(5'-phosphoribosyl)-ATP (PR-ATP). Has a crucial role in the pathway because the rate of histidine biosynthesis seems to be controlled primarily by regulation of HisG enzymatic activity.</text>
</comment>
<dbReference type="UniPathway" id="UPA00031">
    <property type="reaction ID" value="UER00006"/>
</dbReference>
<accession>A0A2M7MFW0</accession>
<dbReference type="PANTHER" id="PTHR21403">
    <property type="entry name" value="ATP PHOSPHORIBOSYLTRANSFERASE ATP-PRTASE"/>
    <property type="match status" value="1"/>
</dbReference>
<dbReference type="SUPFAM" id="SSF54913">
    <property type="entry name" value="GlnB-like"/>
    <property type="match status" value="1"/>
</dbReference>
<evidence type="ECO:0000256" key="3">
    <source>
        <dbReference type="ARBA" id="ARBA00004496"/>
    </source>
</evidence>
<evidence type="ECO:0000256" key="6">
    <source>
        <dbReference type="ARBA" id="ARBA00011946"/>
    </source>
</evidence>
<comment type="pathway">
    <text evidence="4">Amino-acid biosynthesis; L-histidine biosynthesis; L-histidine from 5-phospho-alpha-D-ribose 1-diphosphate: step 1/9.</text>
</comment>
<dbReference type="Gene3D" id="3.40.190.10">
    <property type="entry name" value="Periplasmic binding protein-like II"/>
    <property type="match status" value="2"/>
</dbReference>
<dbReference type="GO" id="GO:0000287">
    <property type="term" value="F:magnesium ion binding"/>
    <property type="evidence" value="ECO:0007669"/>
    <property type="project" value="InterPro"/>
</dbReference>
<keyword evidence="14" id="KW-0067">ATP-binding</keyword>
<evidence type="ECO:0000259" key="19">
    <source>
        <dbReference type="Pfam" id="PF01634"/>
    </source>
</evidence>
<evidence type="ECO:0000256" key="2">
    <source>
        <dbReference type="ARBA" id="ARBA00001946"/>
    </source>
</evidence>
<keyword evidence="10 21" id="KW-0328">Glycosyltransferase</keyword>
<dbReference type="InterPro" id="IPR001348">
    <property type="entry name" value="ATP_PRibTrfase_HisG"/>
</dbReference>
<feature type="domain" description="ATP phosphoribosyltransferase catalytic" evidence="19">
    <location>
        <begin position="59"/>
        <end position="218"/>
    </location>
</feature>
<comment type="subcellular location">
    <subcellularLocation>
        <location evidence="3">Cytoplasm</location>
    </subcellularLocation>
</comment>
<keyword evidence="15" id="KW-0460">Magnesium</keyword>
<keyword evidence="11 21" id="KW-0808">Transferase</keyword>
<dbReference type="InterPro" id="IPR011322">
    <property type="entry name" value="N-reg_PII-like_a/b"/>
</dbReference>
<evidence type="ECO:0000256" key="9">
    <source>
        <dbReference type="ARBA" id="ARBA00022605"/>
    </source>
</evidence>
<dbReference type="Pfam" id="PF01634">
    <property type="entry name" value="HisG"/>
    <property type="match status" value="1"/>
</dbReference>
<gene>
    <name evidence="21" type="ORF">COZ30_00290</name>
</gene>
<evidence type="ECO:0000256" key="10">
    <source>
        <dbReference type="ARBA" id="ARBA00022676"/>
    </source>
</evidence>
<keyword evidence="12" id="KW-0479">Metal-binding</keyword>
<keyword evidence="9" id="KW-0028">Amino-acid biosynthesis</keyword>
<dbReference type="GO" id="GO:0000105">
    <property type="term" value="P:L-histidine biosynthetic process"/>
    <property type="evidence" value="ECO:0007669"/>
    <property type="project" value="UniProtKB-UniRule"/>
</dbReference>